<keyword evidence="1" id="KW-0472">Membrane</keyword>
<evidence type="ECO:0000256" key="1">
    <source>
        <dbReference type="SAM" id="Phobius"/>
    </source>
</evidence>
<gene>
    <name evidence="2" type="ORF">ABQJ54_09435</name>
</gene>
<feature type="transmembrane region" description="Helical" evidence="1">
    <location>
        <begin position="38"/>
        <end position="59"/>
    </location>
</feature>
<feature type="transmembrane region" description="Helical" evidence="1">
    <location>
        <begin position="71"/>
        <end position="97"/>
    </location>
</feature>
<reference evidence="2 3" key="1">
    <citation type="submission" date="2024-06" db="EMBL/GenBank/DDBJ databases">
        <authorList>
            <person name="Woo H."/>
        </authorList>
    </citation>
    <scope>NUCLEOTIDE SEQUENCE [LARGE SCALE GENOMIC DNA]</scope>
    <source>
        <strain evidence="2 3">Si-c</strain>
    </source>
</reference>
<accession>A0ABV3QES3</accession>
<name>A0ABV3QES3_9GAMM</name>
<organism evidence="2 3">
    <name type="scientific">Rhodanobacter lycopersici</name>
    <dbReference type="NCBI Taxonomy" id="3162487"/>
    <lineage>
        <taxon>Bacteria</taxon>
        <taxon>Pseudomonadati</taxon>
        <taxon>Pseudomonadota</taxon>
        <taxon>Gammaproteobacteria</taxon>
        <taxon>Lysobacterales</taxon>
        <taxon>Rhodanobacteraceae</taxon>
        <taxon>Rhodanobacter</taxon>
    </lineage>
</organism>
<keyword evidence="1" id="KW-1133">Transmembrane helix</keyword>
<sequence>MNNRRYEQRVMLAMVAYMVVLFAANSTLHAASSLLLKVVLTLVPVVPVLYTIALMWWRIRDSDELEQRTNLVALGVAAALVSALSLVGGFLAAGGVVRLGGEVLIWVFPALMLGYGVAYKVVARRYGVDSVCTEDGSAWLPWYFAGTGLLMLVFALNLWRRHDTVAAVAMVATAGFFMVMSAWVWRRRADARRRALEDRP</sequence>
<feature type="transmembrane region" description="Helical" evidence="1">
    <location>
        <begin position="12"/>
        <end position="32"/>
    </location>
</feature>
<keyword evidence="3" id="KW-1185">Reference proteome</keyword>
<dbReference type="RefSeq" id="WP_367854038.1">
    <property type="nucleotide sequence ID" value="NZ_JBFOHK010000002.1"/>
</dbReference>
<feature type="transmembrane region" description="Helical" evidence="1">
    <location>
        <begin position="165"/>
        <end position="185"/>
    </location>
</feature>
<feature type="transmembrane region" description="Helical" evidence="1">
    <location>
        <begin position="142"/>
        <end position="159"/>
    </location>
</feature>
<evidence type="ECO:0000313" key="3">
    <source>
        <dbReference type="Proteomes" id="UP001556220"/>
    </source>
</evidence>
<dbReference type="Proteomes" id="UP001556220">
    <property type="component" value="Unassembled WGS sequence"/>
</dbReference>
<evidence type="ECO:0000313" key="2">
    <source>
        <dbReference type="EMBL" id="MEW9571976.1"/>
    </source>
</evidence>
<comment type="caution">
    <text evidence="2">The sequence shown here is derived from an EMBL/GenBank/DDBJ whole genome shotgun (WGS) entry which is preliminary data.</text>
</comment>
<feature type="transmembrane region" description="Helical" evidence="1">
    <location>
        <begin position="103"/>
        <end position="122"/>
    </location>
</feature>
<dbReference type="EMBL" id="JBFOHK010000002">
    <property type="protein sequence ID" value="MEW9571976.1"/>
    <property type="molecule type" value="Genomic_DNA"/>
</dbReference>
<proteinExistence type="predicted"/>
<keyword evidence="1" id="KW-0812">Transmembrane</keyword>
<protein>
    <submittedName>
        <fullName evidence="2">Uncharacterized protein</fullName>
    </submittedName>
</protein>